<feature type="region of interest" description="Disordered" evidence="1">
    <location>
        <begin position="138"/>
        <end position="205"/>
    </location>
</feature>
<dbReference type="Proteomes" id="UP000000343">
    <property type="component" value="Chromosome"/>
</dbReference>
<dbReference type="AlphaFoldDB" id="E8WVE1"/>
<feature type="chain" id="PRO_5003234077" evidence="2">
    <location>
        <begin position="22"/>
        <end position="205"/>
    </location>
</feature>
<dbReference type="HOGENOM" id="CLU_1335958_0_0_0"/>
<evidence type="ECO:0000313" key="3">
    <source>
        <dbReference type="EMBL" id="ADW68389.1"/>
    </source>
</evidence>
<dbReference type="eggNOG" id="ENOG5032XB6">
    <property type="taxonomic scope" value="Bacteria"/>
</dbReference>
<proteinExistence type="predicted"/>
<gene>
    <name evidence="3" type="ordered locus">AciX9_1327</name>
</gene>
<keyword evidence="4" id="KW-1185">Reference proteome</keyword>
<dbReference type="EMBL" id="CP002480">
    <property type="protein sequence ID" value="ADW68389.1"/>
    <property type="molecule type" value="Genomic_DNA"/>
</dbReference>
<sequence length="205" mass="21647">MLFHRYATCTFALTLALSALAPVAHGQDNARRGRKYKAPPATSHIEVQVTKGSNQKPVANAAVIFHSIKDGKDEGNLEVKTNEEGTAIIDIIPTGSNVDVQVIADGLATFAQQYVVNEPTRQIAVTMLPPRAQISTYVDNSGKASERGWGVQEPAKPSTPSVIQTPKPTNHTSDPNPISPVSPNATPGNTQNGTPGNPSGVPPQL</sequence>
<evidence type="ECO:0000256" key="1">
    <source>
        <dbReference type="SAM" id="MobiDB-lite"/>
    </source>
</evidence>
<dbReference type="OrthoDB" id="129532at2"/>
<dbReference type="PaxDb" id="1198114-AciX9_1327"/>
<dbReference type="SUPFAM" id="SSF49464">
    <property type="entry name" value="Carboxypeptidase regulatory domain-like"/>
    <property type="match status" value="1"/>
</dbReference>
<feature type="compositionally biased region" description="Polar residues" evidence="1">
    <location>
        <begin position="158"/>
        <end position="197"/>
    </location>
</feature>
<accession>E8WVE1</accession>
<name>E8WVE1_GRATM</name>
<dbReference type="RefSeq" id="WP_013579712.1">
    <property type="nucleotide sequence ID" value="NC_015064.1"/>
</dbReference>
<keyword evidence="2" id="KW-0732">Signal</keyword>
<feature type="signal peptide" evidence="2">
    <location>
        <begin position="1"/>
        <end position="21"/>
    </location>
</feature>
<evidence type="ECO:0000256" key="2">
    <source>
        <dbReference type="SAM" id="SignalP"/>
    </source>
</evidence>
<organism evidence="4">
    <name type="scientific">Granulicella tundricola (strain ATCC BAA-1859 / DSM 23138 / MP5ACTX9)</name>
    <dbReference type="NCBI Taxonomy" id="1198114"/>
    <lineage>
        <taxon>Bacteria</taxon>
        <taxon>Pseudomonadati</taxon>
        <taxon>Acidobacteriota</taxon>
        <taxon>Terriglobia</taxon>
        <taxon>Terriglobales</taxon>
        <taxon>Acidobacteriaceae</taxon>
        <taxon>Granulicella</taxon>
    </lineage>
</organism>
<evidence type="ECO:0000313" key="4">
    <source>
        <dbReference type="Proteomes" id="UP000000343"/>
    </source>
</evidence>
<dbReference type="InterPro" id="IPR008969">
    <property type="entry name" value="CarboxyPept-like_regulatory"/>
</dbReference>
<reference evidence="4" key="1">
    <citation type="submission" date="2011-01" db="EMBL/GenBank/DDBJ databases">
        <title>Complete sequence of chromosome of Acidobacterium sp. MP5ACTX9.</title>
        <authorList>
            <consortium name="US DOE Joint Genome Institute"/>
            <person name="Lucas S."/>
            <person name="Copeland A."/>
            <person name="Lapidus A."/>
            <person name="Cheng J.-F."/>
            <person name="Goodwin L."/>
            <person name="Pitluck S."/>
            <person name="Teshima H."/>
            <person name="Detter J.C."/>
            <person name="Han C."/>
            <person name="Tapia R."/>
            <person name="Land M."/>
            <person name="Hauser L."/>
            <person name="Kyrpides N."/>
            <person name="Ivanova N."/>
            <person name="Ovchinnikova G."/>
            <person name="Pagani I."/>
            <person name="Rawat S.R."/>
            <person name="Mannisto M."/>
            <person name="Haggblom M.M."/>
            <person name="Woyke T."/>
        </authorList>
    </citation>
    <scope>NUCLEOTIDE SEQUENCE [LARGE SCALE GENOMIC DNA]</scope>
    <source>
        <strain evidence="4">MP5ACTX9</strain>
    </source>
</reference>
<dbReference type="STRING" id="1198114.AciX9_1327"/>
<protein>
    <submittedName>
        <fullName evidence="3">Uncharacterized protein</fullName>
    </submittedName>
</protein>
<dbReference type="KEGG" id="acm:AciX9_1327"/>